<keyword evidence="3" id="KW-1185">Reference proteome</keyword>
<name>A0ABD2ZGT1_9GENT</name>
<gene>
    <name evidence="2" type="ORF">ACH5RR_021265</name>
</gene>
<accession>A0ABD2ZGT1</accession>
<proteinExistence type="predicted"/>
<evidence type="ECO:0000313" key="3">
    <source>
        <dbReference type="Proteomes" id="UP001630127"/>
    </source>
</evidence>
<dbReference type="InterPro" id="IPR012337">
    <property type="entry name" value="RNaseH-like_sf"/>
</dbReference>
<feature type="domain" description="RNase H type-1" evidence="1">
    <location>
        <begin position="1"/>
        <end position="72"/>
    </location>
</feature>
<dbReference type="InterPro" id="IPR002156">
    <property type="entry name" value="RNaseH_domain"/>
</dbReference>
<reference evidence="2 3" key="1">
    <citation type="submission" date="2024-11" db="EMBL/GenBank/DDBJ databases">
        <title>A near-complete genome assembly of Cinchona calisaya.</title>
        <authorList>
            <person name="Lian D.C."/>
            <person name="Zhao X.W."/>
            <person name="Wei L."/>
        </authorList>
    </citation>
    <scope>NUCLEOTIDE SEQUENCE [LARGE SCALE GENOMIC DNA]</scope>
    <source>
        <tissue evidence="2">Nenye</tissue>
    </source>
</reference>
<comment type="caution">
    <text evidence="2">The sequence shown here is derived from an EMBL/GenBank/DDBJ whole genome shotgun (WGS) entry which is preliminary data.</text>
</comment>
<dbReference type="SUPFAM" id="SSF53098">
    <property type="entry name" value="Ribonuclease H-like"/>
    <property type="match status" value="1"/>
</dbReference>
<evidence type="ECO:0000259" key="1">
    <source>
        <dbReference type="Pfam" id="PF13456"/>
    </source>
</evidence>
<dbReference type="Proteomes" id="UP001630127">
    <property type="component" value="Unassembled WGS sequence"/>
</dbReference>
<organism evidence="2 3">
    <name type="scientific">Cinchona calisaya</name>
    <dbReference type="NCBI Taxonomy" id="153742"/>
    <lineage>
        <taxon>Eukaryota</taxon>
        <taxon>Viridiplantae</taxon>
        <taxon>Streptophyta</taxon>
        <taxon>Embryophyta</taxon>
        <taxon>Tracheophyta</taxon>
        <taxon>Spermatophyta</taxon>
        <taxon>Magnoliopsida</taxon>
        <taxon>eudicotyledons</taxon>
        <taxon>Gunneridae</taxon>
        <taxon>Pentapetalae</taxon>
        <taxon>asterids</taxon>
        <taxon>lamiids</taxon>
        <taxon>Gentianales</taxon>
        <taxon>Rubiaceae</taxon>
        <taxon>Cinchonoideae</taxon>
        <taxon>Cinchoneae</taxon>
        <taxon>Cinchona</taxon>
    </lineage>
</organism>
<dbReference type="AlphaFoldDB" id="A0ABD2ZGT1"/>
<dbReference type="EMBL" id="JBJUIK010000009">
    <property type="protein sequence ID" value="KAL3518676.1"/>
    <property type="molecule type" value="Genomic_DNA"/>
</dbReference>
<evidence type="ECO:0000313" key="2">
    <source>
        <dbReference type="EMBL" id="KAL3518676.1"/>
    </source>
</evidence>
<dbReference type="Pfam" id="PF13456">
    <property type="entry name" value="RVT_3"/>
    <property type="match status" value="1"/>
</dbReference>
<protein>
    <recommendedName>
        <fullName evidence="1">RNase H type-1 domain-containing protein</fullName>
    </recommendedName>
</protein>
<dbReference type="InterPro" id="IPR036397">
    <property type="entry name" value="RNaseH_sf"/>
</dbReference>
<sequence>MEMAHQMGARTLKVHSDSQLVVNQNLGNCEARGVILKRYLTEVKNWIGKFKKVDIVKIARTRNTHADALSKLASAIYSHLKKEILVELRECRSVDFSKKVSCVQTDLGWMEPLINYLNNEMLPEILLRLERSNIEPSSMPSLTESCIKKYTYAPY</sequence>
<dbReference type="PANTHER" id="PTHR48475:SF2">
    <property type="entry name" value="RIBONUCLEASE H"/>
    <property type="match status" value="1"/>
</dbReference>
<dbReference type="PANTHER" id="PTHR48475">
    <property type="entry name" value="RIBONUCLEASE H"/>
    <property type="match status" value="1"/>
</dbReference>
<dbReference type="Gene3D" id="3.30.420.10">
    <property type="entry name" value="Ribonuclease H-like superfamily/Ribonuclease H"/>
    <property type="match status" value="1"/>
</dbReference>